<sequence length="218" mass="24628">MDGNREKEEDRKKELTSKKELGRKQEDSRKSQENRKQELRKLVRLRVSGLSQEYCIQADRAICQTVTGLDEYHEARTVFIFVGTKEEINTRPIITDALKQGKRVAVPKCISKGVMEACLIDSLDNLEAGSYGIQEPGNDAVRVQPEEIDLAVIPCCTCSHTGKRLGYGGGYYDRYLGRVAGMKAVICRERIMRDDIPVEEHDQAVDMVISEGGTWRMT</sequence>
<keyword evidence="2 4" id="KW-0547">Nucleotide-binding</keyword>
<dbReference type="EC" id="6.3.3.2" evidence="4"/>
<evidence type="ECO:0000313" key="7">
    <source>
        <dbReference type="Proteomes" id="UP001454086"/>
    </source>
</evidence>
<dbReference type="EMBL" id="JBBMFM010000015">
    <property type="protein sequence ID" value="MEQ2424608.1"/>
    <property type="molecule type" value="Genomic_DNA"/>
</dbReference>
<protein>
    <recommendedName>
        <fullName evidence="4">5-formyltetrahydrofolate cyclo-ligase</fullName>
        <ecNumber evidence="4">6.3.3.2</ecNumber>
    </recommendedName>
</protein>
<dbReference type="Gene3D" id="3.40.50.10420">
    <property type="entry name" value="NagB/RpiA/CoA transferase-like"/>
    <property type="match status" value="1"/>
</dbReference>
<evidence type="ECO:0000256" key="2">
    <source>
        <dbReference type="ARBA" id="ARBA00022741"/>
    </source>
</evidence>
<dbReference type="NCBIfam" id="TIGR02727">
    <property type="entry name" value="MTHFS_bact"/>
    <property type="match status" value="1"/>
</dbReference>
<comment type="cofactor">
    <cofactor evidence="4">
        <name>Mg(2+)</name>
        <dbReference type="ChEBI" id="CHEBI:18420"/>
    </cofactor>
</comment>
<dbReference type="InterPro" id="IPR024185">
    <property type="entry name" value="FTHF_cligase-like_sf"/>
</dbReference>
<dbReference type="Proteomes" id="UP001454086">
    <property type="component" value="Unassembled WGS sequence"/>
</dbReference>
<dbReference type="InterPro" id="IPR037171">
    <property type="entry name" value="NagB/RpiA_transferase-like"/>
</dbReference>
<gene>
    <name evidence="6" type="ORF">WMQ36_06455</name>
</gene>
<dbReference type="PANTHER" id="PTHR23407:SF1">
    <property type="entry name" value="5-FORMYLTETRAHYDROFOLATE CYCLO-LIGASE"/>
    <property type="match status" value="1"/>
</dbReference>
<evidence type="ECO:0000256" key="4">
    <source>
        <dbReference type="RuleBase" id="RU361279"/>
    </source>
</evidence>
<dbReference type="PANTHER" id="PTHR23407">
    <property type="entry name" value="ATPASE INHIBITOR/5-FORMYLTETRAHYDROFOLATE CYCLO-LIGASE"/>
    <property type="match status" value="1"/>
</dbReference>
<keyword evidence="6" id="KW-0436">Ligase</keyword>
<organism evidence="6 7">
    <name type="scientific">Enterocloster hominis</name>
    <name type="common">ex Hitch et al. 2024</name>
    <dbReference type="NCBI Taxonomy" id="1917870"/>
    <lineage>
        <taxon>Bacteria</taxon>
        <taxon>Bacillati</taxon>
        <taxon>Bacillota</taxon>
        <taxon>Clostridia</taxon>
        <taxon>Lachnospirales</taxon>
        <taxon>Lachnospiraceae</taxon>
        <taxon>Enterocloster</taxon>
    </lineage>
</organism>
<reference evidence="6 7" key="1">
    <citation type="submission" date="2024-03" db="EMBL/GenBank/DDBJ databases">
        <title>Human intestinal bacterial collection.</title>
        <authorList>
            <person name="Pauvert C."/>
            <person name="Hitch T.C.A."/>
            <person name="Clavel T."/>
        </authorList>
    </citation>
    <scope>NUCLEOTIDE SEQUENCE [LARGE SCALE GENOMIC DNA]</scope>
    <source>
        <strain evidence="6 7">CLA-SR-H021</strain>
    </source>
</reference>
<evidence type="ECO:0000256" key="5">
    <source>
        <dbReference type="SAM" id="MobiDB-lite"/>
    </source>
</evidence>
<dbReference type="GO" id="GO:0030272">
    <property type="term" value="F:5-formyltetrahydrofolate cyclo-ligase activity"/>
    <property type="evidence" value="ECO:0007669"/>
    <property type="project" value="UniProtKB-EC"/>
</dbReference>
<feature type="region of interest" description="Disordered" evidence="5">
    <location>
        <begin position="1"/>
        <end position="35"/>
    </location>
</feature>
<keyword evidence="7" id="KW-1185">Reference proteome</keyword>
<keyword evidence="3 4" id="KW-0067">ATP-binding</keyword>
<comment type="catalytic activity">
    <reaction evidence="4">
        <text>(6S)-5-formyl-5,6,7,8-tetrahydrofolate + ATP = (6R)-5,10-methenyltetrahydrofolate + ADP + phosphate</text>
        <dbReference type="Rhea" id="RHEA:10488"/>
        <dbReference type="ChEBI" id="CHEBI:30616"/>
        <dbReference type="ChEBI" id="CHEBI:43474"/>
        <dbReference type="ChEBI" id="CHEBI:57455"/>
        <dbReference type="ChEBI" id="CHEBI:57457"/>
        <dbReference type="ChEBI" id="CHEBI:456216"/>
        <dbReference type="EC" id="6.3.3.2"/>
    </reaction>
</comment>
<accession>A0ABV1D4F9</accession>
<dbReference type="InterPro" id="IPR002698">
    <property type="entry name" value="FTHF_cligase"/>
</dbReference>
<evidence type="ECO:0000256" key="3">
    <source>
        <dbReference type="ARBA" id="ARBA00022840"/>
    </source>
</evidence>
<proteinExistence type="inferred from homology"/>
<evidence type="ECO:0000313" key="6">
    <source>
        <dbReference type="EMBL" id="MEQ2424608.1"/>
    </source>
</evidence>
<comment type="caution">
    <text evidence="6">The sequence shown here is derived from an EMBL/GenBank/DDBJ whole genome shotgun (WGS) entry which is preliminary data.</text>
</comment>
<dbReference type="PIRSF" id="PIRSF006806">
    <property type="entry name" value="FTHF_cligase"/>
    <property type="match status" value="1"/>
</dbReference>
<name>A0ABV1D4F9_9FIRM</name>
<dbReference type="SUPFAM" id="SSF100950">
    <property type="entry name" value="NagB/RpiA/CoA transferase-like"/>
    <property type="match status" value="1"/>
</dbReference>
<dbReference type="Pfam" id="PF01812">
    <property type="entry name" value="5-FTHF_cyc-lig"/>
    <property type="match status" value="1"/>
</dbReference>
<comment type="similarity">
    <text evidence="1 4">Belongs to the 5-formyltetrahydrofolate cyclo-ligase family.</text>
</comment>
<dbReference type="RefSeq" id="WP_083795291.1">
    <property type="nucleotide sequence ID" value="NZ_JBBMFM010000015.1"/>
</dbReference>
<keyword evidence="4" id="KW-0460">Magnesium</keyword>
<keyword evidence="4" id="KW-0479">Metal-binding</keyword>
<evidence type="ECO:0000256" key="1">
    <source>
        <dbReference type="ARBA" id="ARBA00010638"/>
    </source>
</evidence>